<dbReference type="CDD" id="cd07129">
    <property type="entry name" value="ALDH_KGSADH"/>
    <property type="match status" value="1"/>
</dbReference>
<dbReference type="InterPro" id="IPR044151">
    <property type="entry name" value="ALDH_KGSADH"/>
</dbReference>
<dbReference type="InterPro" id="IPR016161">
    <property type="entry name" value="Ald_DH/histidinol_DH"/>
</dbReference>
<keyword evidence="2" id="KW-0560">Oxidoreductase</keyword>
<dbReference type="PANTHER" id="PTHR43353:SF3">
    <property type="entry name" value="ALDEHYDE DEHYDROGENASE-RELATED"/>
    <property type="match status" value="1"/>
</dbReference>
<evidence type="ECO:0000259" key="6">
    <source>
        <dbReference type="Pfam" id="PF00171"/>
    </source>
</evidence>
<evidence type="ECO:0000256" key="5">
    <source>
        <dbReference type="ARBA" id="ARBA00067023"/>
    </source>
</evidence>
<evidence type="ECO:0000313" key="8">
    <source>
        <dbReference type="Proteomes" id="UP000035963"/>
    </source>
</evidence>
<sequence length="527" mass="55143">MEISGDLLIGKHTVRGTNGSIKGIDAATGEALAPAFGGATLEQLEQACALAWQASDIYRELPLETRAKFLETIAQNILDIGDVLIERCVTESGLPRGRIEGERGRTVGQLRMFAAVVREGDFLGVRIDPAQPQRQPLPRVDLRLRYVPLGPVAVFGASNFPLAFSVAGGDTASALAAGCPVIAKAHSAHPGTSALVGRAVQKAVADCGLPEGTFSLLFDSGRDIGQGLVSDRRIKAVGFTGSRGGGTALMKLAAARREPIPVYAEMSSINPVLLFPHALKNRGAAIGKAFAGSLALGAGQFCTNPGLVLAIDGPELDTFIEATAAALSETPAATMLTPGIHKAYESAVNKTAEHGEVKTLARGCAAKGATQGQAALFSTTAEAFRANPELHEEIFGAASLIVRCPDLATVLDLVEQLEGQLTAALHIDEADYADARRFLPALERRTGRILVNGFGTGVEVGHAMVHGGPFPSTADGRSTSVGSLAIDRFLRPVSYQDMPEGLLPDALKTANPLGLNRRLDGKLQLSK</sequence>
<dbReference type="Proteomes" id="UP000035963">
    <property type="component" value="Unassembled WGS sequence"/>
</dbReference>
<gene>
    <name evidence="7" type="ORF">EOS_07650</name>
</gene>
<protein>
    <recommendedName>
        <fullName evidence="5">2,5-dioxovalerate dehydrogenase</fullName>
        <ecNumber evidence="5">1.2.1.26</ecNumber>
    </recommendedName>
</protein>
<dbReference type="AlphaFoldDB" id="A0A0J1D1V6"/>
<dbReference type="Pfam" id="PF00171">
    <property type="entry name" value="Aldedh"/>
    <property type="match status" value="1"/>
</dbReference>
<dbReference type="OrthoDB" id="9770537at2"/>
<name>A0A0J1D1V6_9BURK</name>
<dbReference type="InterPro" id="IPR050740">
    <property type="entry name" value="Aldehyde_DH_Superfamily"/>
</dbReference>
<organism evidence="7 8">
    <name type="scientific">Caballeronia mineralivorans PML1(12)</name>
    <dbReference type="NCBI Taxonomy" id="908627"/>
    <lineage>
        <taxon>Bacteria</taxon>
        <taxon>Pseudomonadati</taxon>
        <taxon>Pseudomonadota</taxon>
        <taxon>Betaproteobacteria</taxon>
        <taxon>Burkholderiales</taxon>
        <taxon>Burkholderiaceae</taxon>
        <taxon>Caballeronia</taxon>
    </lineage>
</organism>
<comment type="similarity">
    <text evidence="1">Belongs to the aldehyde dehydrogenase family.</text>
</comment>
<evidence type="ECO:0000256" key="2">
    <source>
        <dbReference type="ARBA" id="ARBA00023002"/>
    </source>
</evidence>
<dbReference type="InterPro" id="IPR016162">
    <property type="entry name" value="Ald_DH_N"/>
</dbReference>
<evidence type="ECO:0000256" key="3">
    <source>
        <dbReference type="ARBA" id="ARBA00050769"/>
    </source>
</evidence>
<dbReference type="Gene3D" id="3.40.605.10">
    <property type="entry name" value="Aldehyde Dehydrogenase, Chain A, domain 1"/>
    <property type="match status" value="1"/>
</dbReference>
<dbReference type="EC" id="1.2.1.26" evidence="5"/>
<evidence type="ECO:0000256" key="4">
    <source>
        <dbReference type="ARBA" id="ARBA00051918"/>
    </source>
</evidence>
<comment type="catalytic activity">
    <reaction evidence="4">
        <text>2,5-dioxopentanoate + NADP(+) + H2O = 2-oxoglutarate + NADPH + 2 H(+)</text>
        <dbReference type="Rhea" id="RHEA:11296"/>
        <dbReference type="ChEBI" id="CHEBI:15377"/>
        <dbReference type="ChEBI" id="CHEBI:15378"/>
        <dbReference type="ChEBI" id="CHEBI:16810"/>
        <dbReference type="ChEBI" id="CHEBI:57783"/>
        <dbReference type="ChEBI" id="CHEBI:58136"/>
        <dbReference type="ChEBI" id="CHEBI:58349"/>
        <dbReference type="EC" id="1.2.1.26"/>
    </reaction>
</comment>
<comment type="caution">
    <text evidence="7">The sequence shown here is derived from an EMBL/GenBank/DDBJ whole genome shotgun (WGS) entry which is preliminary data.</text>
</comment>
<proteinExistence type="inferred from homology"/>
<dbReference type="Gene3D" id="3.40.309.10">
    <property type="entry name" value="Aldehyde Dehydrogenase, Chain A, domain 2"/>
    <property type="match status" value="1"/>
</dbReference>
<evidence type="ECO:0000313" key="7">
    <source>
        <dbReference type="EMBL" id="KLU26641.1"/>
    </source>
</evidence>
<feature type="domain" description="Aldehyde dehydrogenase" evidence="6">
    <location>
        <begin position="19"/>
        <end position="468"/>
    </location>
</feature>
<dbReference type="PANTHER" id="PTHR43353">
    <property type="entry name" value="SUCCINATE-SEMIALDEHYDE DEHYDROGENASE, MITOCHONDRIAL"/>
    <property type="match status" value="1"/>
</dbReference>
<reference evidence="7 8" key="1">
    <citation type="journal article" date="2015" name="Genome Announc.">
        <title>Draft Genome Sequence of Burkholderia sp. Strain PML1(12), an Ectomycorrhizosphere-Inhabiting Bacterium with Effective Mineral-Weathering Ability.</title>
        <authorList>
            <person name="Uroz S."/>
            <person name="Oger P."/>
        </authorList>
    </citation>
    <scope>NUCLEOTIDE SEQUENCE [LARGE SCALE GENOMIC DNA]</scope>
    <source>
        <strain evidence="8">PML1(12)</strain>
    </source>
</reference>
<accession>A0A0J1D1V6</accession>
<dbReference type="SUPFAM" id="SSF53720">
    <property type="entry name" value="ALDH-like"/>
    <property type="match status" value="1"/>
</dbReference>
<dbReference type="InterPro" id="IPR016163">
    <property type="entry name" value="Ald_DH_C"/>
</dbReference>
<comment type="catalytic activity">
    <reaction evidence="3">
        <text>2,5-dioxopentanoate + NAD(+) + H2O = 2-oxoglutarate + NADH + 2 H(+)</text>
        <dbReference type="Rhea" id="RHEA:47152"/>
        <dbReference type="ChEBI" id="CHEBI:15377"/>
        <dbReference type="ChEBI" id="CHEBI:15378"/>
        <dbReference type="ChEBI" id="CHEBI:16810"/>
        <dbReference type="ChEBI" id="CHEBI:57540"/>
        <dbReference type="ChEBI" id="CHEBI:57945"/>
        <dbReference type="ChEBI" id="CHEBI:58136"/>
    </reaction>
</comment>
<dbReference type="RefSeq" id="WP_047846018.1">
    <property type="nucleotide sequence ID" value="NZ_AEJF01000062.1"/>
</dbReference>
<dbReference type="EMBL" id="AEJF01000062">
    <property type="protein sequence ID" value="KLU26641.1"/>
    <property type="molecule type" value="Genomic_DNA"/>
</dbReference>
<evidence type="ECO:0000256" key="1">
    <source>
        <dbReference type="ARBA" id="ARBA00009986"/>
    </source>
</evidence>
<dbReference type="FunFam" id="3.40.605.10:FF:000037">
    <property type="entry name" value="NADP-dependent fatty aldehyde dehydrogenase"/>
    <property type="match status" value="1"/>
</dbReference>
<dbReference type="PATRIC" id="fig|908627.4.peg.1691"/>
<keyword evidence="8" id="KW-1185">Reference proteome</keyword>
<dbReference type="InterPro" id="IPR015590">
    <property type="entry name" value="Aldehyde_DH_dom"/>
</dbReference>
<dbReference type="GO" id="GO:0047533">
    <property type="term" value="F:2,5-dioxovalerate dehydrogenase (NADP+) activity"/>
    <property type="evidence" value="ECO:0007669"/>
    <property type="project" value="UniProtKB-EC"/>
</dbReference>